<dbReference type="Pfam" id="PF07714">
    <property type="entry name" value="PK_Tyr_Ser-Thr"/>
    <property type="match status" value="1"/>
</dbReference>
<keyword evidence="1 7" id="KW-0723">Serine/threonine-protein kinase</keyword>
<dbReference type="PROSITE" id="PS00108">
    <property type="entry name" value="PROTEIN_KINASE_ST"/>
    <property type="match status" value="1"/>
</dbReference>
<dbReference type="PROSITE" id="PS00107">
    <property type="entry name" value="PROTEIN_KINASE_ATP"/>
    <property type="match status" value="1"/>
</dbReference>
<evidence type="ECO:0000256" key="1">
    <source>
        <dbReference type="ARBA" id="ARBA00022527"/>
    </source>
</evidence>
<dbReference type="InterPro" id="IPR011009">
    <property type="entry name" value="Kinase-like_dom_sf"/>
</dbReference>
<reference evidence="9" key="1">
    <citation type="journal article" date="2020" name="bioRxiv">
        <title>Comparative genomics of Chlamydomonas.</title>
        <authorList>
            <person name="Craig R.J."/>
            <person name="Hasan A.R."/>
            <person name="Ness R.W."/>
            <person name="Keightley P.D."/>
        </authorList>
    </citation>
    <scope>NUCLEOTIDE SEQUENCE</scope>
    <source>
        <strain evidence="9">CCAP 11/70</strain>
    </source>
</reference>
<dbReference type="InterPro" id="IPR001245">
    <property type="entry name" value="Ser-Thr/Tyr_kinase_cat_dom"/>
</dbReference>
<evidence type="ECO:0000256" key="7">
    <source>
        <dbReference type="RuleBase" id="RU000304"/>
    </source>
</evidence>
<evidence type="ECO:0000259" key="8">
    <source>
        <dbReference type="PROSITE" id="PS50011"/>
    </source>
</evidence>
<evidence type="ECO:0000256" key="3">
    <source>
        <dbReference type="ARBA" id="ARBA00022741"/>
    </source>
</evidence>
<accession>A0A835XJJ0</accession>
<gene>
    <name evidence="9" type="ORF">HYH03_016275</name>
</gene>
<dbReference type="PROSITE" id="PS50011">
    <property type="entry name" value="PROTEIN_KINASE_DOM"/>
    <property type="match status" value="1"/>
</dbReference>
<sequence>MGNALCGARRPTSSLHEVAPDGDVLGEHDPQQLTEDLQLLLPIGAGAFGVVYQGVYQGAYVAVKLLVTGAGADKGSVREALVSPQLRHPNVVHTFVARGAALTDEFLAGAWGSTACPGGPPFRAMQEQPLPCFTSEDGLGDPRPARNAQEGWAEALARAGATPGKTLVLLVQEYCERGTLSHAVKQGRFRAAAGPDHPDWPQQDRVARRMLLRTAAEICRGMVHLHRANVIHGDLKPANVLLAKSAADRRGFTVKIADFGMTHLLQEDGGRCDSATWGTLAYASPESMNGEHTKASDGQERAAKLIYIRQNYGQGKRKGALFDEEVMLTLVEEEAEAEE</sequence>
<dbReference type="OrthoDB" id="1711006at2759"/>
<dbReference type="AlphaFoldDB" id="A0A835XJJ0"/>
<dbReference type="InterPro" id="IPR000719">
    <property type="entry name" value="Prot_kinase_dom"/>
</dbReference>
<feature type="domain" description="Protein kinase" evidence="8">
    <location>
        <begin position="37"/>
        <end position="339"/>
    </location>
</feature>
<keyword evidence="2" id="KW-0808">Transferase</keyword>
<comment type="caution">
    <text evidence="9">The sequence shown here is derived from an EMBL/GenBank/DDBJ whole genome shotgun (WGS) entry which is preliminary data.</text>
</comment>
<protein>
    <recommendedName>
        <fullName evidence="8">Protein kinase domain-containing protein</fullName>
    </recommendedName>
</protein>
<dbReference type="Proteomes" id="UP000612055">
    <property type="component" value="Unassembled WGS sequence"/>
</dbReference>
<evidence type="ECO:0000256" key="4">
    <source>
        <dbReference type="ARBA" id="ARBA00022777"/>
    </source>
</evidence>
<keyword evidence="10" id="KW-1185">Reference proteome</keyword>
<evidence type="ECO:0000256" key="2">
    <source>
        <dbReference type="ARBA" id="ARBA00022679"/>
    </source>
</evidence>
<feature type="binding site" evidence="6">
    <location>
        <position position="64"/>
    </location>
    <ligand>
        <name>ATP</name>
        <dbReference type="ChEBI" id="CHEBI:30616"/>
    </ligand>
</feature>
<dbReference type="InterPro" id="IPR051681">
    <property type="entry name" value="Ser/Thr_Kinases-Pseudokinases"/>
</dbReference>
<keyword evidence="3 6" id="KW-0547">Nucleotide-binding</keyword>
<evidence type="ECO:0000256" key="6">
    <source>
        <dbReference type="PROSITE-ProRule" id="PRU10141"/>
    </source>
</evidence>
<dbReference type="Gene3D" id="3.30.200.20">
    <property type="entry name" value="Phosphorylase Kinase, domain 1"/>
    <property type="match status" value="1"/>
</dbReference>
<dbReference type="GO" id="GO:0004674">
    <property type="term" value="F:protein serine/threonine kinase activity"/>
    <property type="evidence" value="ECO:0007669"/>
    <property type="project" value="UniProtKB-KW"/>
</dbReference>
<dbReference type="GO" id="GO:0005524">
    <property type="term" value="F:ATP binding"/>
    <property type="evidence" value="ECO:0007669"/>
    <property type="project" value="UniProtKB-UniRule"/>
</dbReference>
<dbReference type="Gene3D" id="1.10.510.10">
    <property type="entry name" value="Transferase(Phosphotransferase) domain 1"/>
    <property type="match status" value="1"/>
</dbReference>
<organism evidence="9 10">
    <name type="scientific">Edaphochlamys debaryana</name>
    <dbReference type="NCBI Taxonomy" id="47281"/>
    <lineage>
        <taxon>Eukaryota</taxon>
        <taxon>Viridiplantae</taxon>
        <taxon>Chlorophyta</taxon>
        <taxon>core chlorophytes</taxon>
        <taxon>Chlorophyceae</taxon>
        <taxon>CS clade</taxon>
        <taxon>Chlamydomonadales</taxon>
        <taxon>Chlamydomonadales incertae sedis</taxon>
        <taxon>Edaphochlamys</taxon>
    </lineage>
</organism>
<dbReference type="EMBL" id="JAEHOE010000138">
    <property type="protein sequence ID" value="KAG2484981.1"/>
    <property type="molecule type" value="Genomic_DNA"/>
</dbReference>
<dbReference type="SUPFAM" id="SSF56112">
    <property type="entry name" value="Protein kinase-like (PK-like)"/>
    <property type="match status" value="1"/>
</dbReference>
<evidence type="ECO:0000313" key="9">
    <source>
        <dbReference type="EMBL" id="KAG2484981.1"/>
    </source>
</evidence>
<comment type="similarity">
    <text evidence="7">Belongs to the protein kinase superfamily.</text>
</comment>
<proteinExistence type="inferred from homology"/>
<evidence type="ECO:0000256" key="5">
    <source>
        <dbReference type="ARBA" id="ARBA00022840"/>
    </source>
</evidence>
<dbReference type="InterPro" id="IPR008271">
    <property type="entry name" value="Ser/Thr_kinase_AS"/>
</dbReference>
<evidence type="ECO:0000313" key="10">
    <source>
        <dbReference type="Proteomes" id="UP000612055"/>
    </source>
</evidence>
<dbReference type="InterPro" id="IPR017441">
    <property type="entry name" value="Protein_kinase_ATP_BS"/>
</dbReference>
<name>A0A835XJJ0_9CHLO</name>
<dbReference type="PANTHER" id="PTHR44329">
    <property type="entry name" value="SERINE/THREONINE-PROTEIN KINASE TNNI3K-RELATED"/>
    <property type="match status" value="1"/>
</dbReference>
<keyword evidence="5 6" id="KW-0067">ATP-binding</keyword>
<keyword evidence="4" id="KW-0418">Kinase</keyword>
<dbReference type="SMART" id="SM00220">
    <property type="entry name" value="S_TKc"/>
    <property type="match status" value="1"/>
</dbReference>